<evidence type="ECO:0000256" key="12">
    <source>
        <dbReference type="HAMAP-Rule" id="MF_00451"/>
    </source>
</evidence>
<evidence type="ECO:0000256" key="3">
    <source>
        <dbReference type="ARBA" id="ARBA00012966"/>
    </source>
</evidence>
<feature type="binding site" evidence="12 13">
    <location>
        <position position="112"/>
    </location>
    <ligand>
        <name>ATP</name>
        <dbReference type="ChEBI" id="CHEBI:30616"/>
    </ligand>
</feature>
<keyword evidence="9 12" id="KW-0067">ATP-binding</keyword>
<keyword evidence="7 12" id="KW-0547">Nucleotide-binding</keyword>
<evidence type="ECO:0000256" key="14">
    <source>
        <dbReference type="RuleBase" id="RU004011"/>
    </source>
</evidence>
<dbReference type="eggNOG" id="COG0105">
    <property type="taxonomic scope" value="Bacteria"/>
</dbReference>
<keyword evidence="5 12" id="KW-0808">Transferase</keyword>
<feature type="binding site" evidence="12 13">
    <location>
        <position position="91"/>
    </location>
    <ligand>
        <name>ATP</name>
        <dbReference type="ChEBI" id="CHEBI:30616"/>
    </ligand>
</feature>
<dbReference type="GO" id="GO:0005524">
    <property type="term" value="F:ATP binding"/>
    <property type="evidence" value="ECO:0007669"/>
    <property type="project" value="UniProtKB-UniRule"/>
</dbReference>
<dbReference type="GO" id="GO:0005737">
    <property type="term" value="C:cytoplasm"/>
    <property type="evidence" value="ECO:0007669"/>
    <property type="project" value="UniProtKB-SubCell"/>
</dbReference>
<comment type="catalytic activity">
    <reaction evidence="12">
        <text>a ribonucleoside 5'-diphosphate + ATP = a ribonucleoside 5'-triphosphate + ADP</text>
        <dbReference type="Rhea" id="RHEA:18113"/>
        <dbReference type="ChEBI" id="CHEBI:30616"/>
        <dbReference type="ChEBI" id="CHEBI:57930"/>
        <dbReference type="ChEBI" id="CHEBI:61557"/>
        <dbReference type="ChEBI" id="CHEBI:456216"/>
        <dbReference type="EC" id="2.7.4.6"/>
    </reaction>
</comment>
<dbReference type="STRING" id="670487.Ocepr_2116"/>
<evidence type="ECO:0000256" key="8">
    <source>
        <dbReference type="ARBA" id="ARBA00022777"/>
    </source>
</evidence>
<protein>
    <recommendedName>
        <fullName evidence="4 12">Nucleoside diphosphate kinase</fullName>
        <shortName evidence="12">NDK</shortName>
        <shortName evidence="12">NDP kinase</shortName>
        <ecNumber evidence="3 12">2.7.4.6</ecNumber>
    </recommendedName>
    <alternativeName>
        <fullName evidence="12">Nucleoside-2-P kinase</fullName>
    </alternativeName>
</protein>
<dbReference type="PROSITE" id="PS51374">
    <property type="entry name" value="NDPK_LIKE"/>
    <property type="match status" value="1"/>
</dbReference>
<feature type="active site" description="Pros-phosphohistidine intermediate" evidence="12 13">
    <location>
        <position position="115"/>
    </location>
</feature>
<evidence type="ECO:0000256" key="13">
    <source>
        <dbReference type="PROSITE-ProRule" id="PRU00706"/>
    </source>
</evidence>
<reference evidence="16 17" key="2">
    <citation type="journal article" date="2011" name="Stand. Genomic Sci.">
        <title>Complete genome sequence of Oceanithermus profundus type strain (506).</title>
        <authorList>
            <person name="Pati A."/>
            <person name="Zhang X."/>
            <person name="Lapidus A."/>
            <person name="Nolan M."/>
            <person name="Lucas S."/>
            <person name="Del Rio T.G."/>
            <person name="Tice H."/>
            <person name="Cheng J.F."/>
            <person name="Tapia R."/>
            <person name="Han C."/>
            <person name="Goodwin L."/>
            <person name="Pitluck S."/>
            <person name="Liolios K."/>
            <person name="Pagani I."/>
            <person name="Ivanova N."/>
            <person name="Mavromatis K."/>
            <person name="Chen A."/>
            <person name="Palaniappan K."/>
            <person name="Hauser L."/>
            <person name="Jeffries C.D."/>
            <person name="Brambilla E.M."/>
            <person name="Rohl A."/>
            <person name="Mwirichia R."/>
            <person name="Rohde M."/>
            <person name="Tindall B.J."/>
            <person name="Sikorski J."/>
            <person name="Wirth R."/>
            <person name="Goker M."/>
            <person name="Woyke T."/>
            <person name="Detter J.C."/>
            <person name="Bristow J."/>
            <person name="Eisen J.A."/>
            <person name="Markowitz V."/>
            <person name="Hugenholtz P."/>
            <person name="Kyrpides N.C."/>
            <person name="Klenk H.P."/>
            <person name="Land M."/>
        </authorList>
    </citation>
    <scope>NUCLEOTIDE SEQUENCE [LARGE SCALE GENOMIC DNA]</scope>
    <source>
        <strain evidence="17">DSM 14977 / NBRC 100410 / VKM B-2274 / 506</strain>
    </source>
</reference>
<gene>
    <name evidence="12" type="primary">ndk</name>
    <name evidence="16" type="ordered locus">Ocepr_2116</name>
</gene>
<evidence type="ECO:0000256" key="2">
    <source>
        <dbReference type="ARBA" id="ARBA00008142"/>
    </source>
</evidence>
<dbReference type="Pfam" id="PF00334">
    <property type="entry name" value="NDK"/>
    <property type="match status" value="1"/>
</dbReference>
<evidence type="ECO:0000313" key="16">
    <source>
        <dbReference type="EMBL" id="ADR37566.1"/>
    </source>
</evidence>
<dbReference type="SMART" id="SM00562">
    <property type="entry name" value="NDK"/>
    <property type="match status" value="1"/>
</dbReference>
<accession>E4U592</accession>
<evidence type="ECO:0000256" key="11">
    <source>
        <dbReference type="ARBA" id="ARBA00023080"/>
    </source>
</evidence>
<evidence type="ECO:0000259" key="15">
    <source>
        <dbReference type="SMART" id="SM00562"/>
    </source>
</evidence>
<keyword evidence="12" id="KW-0597">Phosphoprotein</keyword>
<dbReference type="HAMAP" id="MF_00451">
    <property type="entry name" value="NDP_kinase"/>
    <property type="match status" value="1"/>
</dbReference>
<dbReference type="GO" id="GO:0046872">
    <property type="term" value="F:metal ion binding"/>
    <property type="evidence" value="ECO:0007669"/>
    <property type="project" value="UniProtKB-KW"/>
</dbReference>
<dbReference type="GO" id="GO:0006228">
    <property type="term" value="P:UTP biosynthetic process"/>
    <property type="evidence" value="ECO:0007669"/>
    <property type="project" value="UniProtKB-UniRule"/>
</dbReference>
<dbReference type="HOGENOM" id="CLU_060216_6_3_0"/>
<keyword evidence="12" id="KW-0963">Cytoplasm</keyword>
<dbReference type="InterPro" id="IPR001564">
    <property type="entry name" value="Nucleoside_diP_kinase"/>
</dbReference>
<comment type="subcellular location">
    <subcellularLocation>
        <location evidence="12">Cytoplasm</location>
    </subcellularLocation>
</comment>
<dbReference type="NCBIfam" id="NF001908">
    <property type="entry name" value="PRK00668.1"/>
    <property type="match status" value="1"/>
</dbReference>
<dbReference type="CDD" id="cd04413">
    <property type="entry name" value="NDPk_I"/>
    <property type="match status" value="1"/>
</dbReference>
<evidence type="ECO:0000256" key="5">
    <source>
        <dbReference type="ARBA" id="ARBA00022679"/>
    </source>
</evidence>
<evidence type="ECO:0000256" key="7">
    <source>
        <dbReference type="ARBA" id="ARBA00022741"/>
    </source>
</evidence>
<evidence type="ECO:0000313" key="17">
    <source>
        <dbReference type="Proteomes" id="UP000008722"/>
    </source>
</evidence>
<keyword evidence="8 12" id="KW-0418">Kinase</keyword>
<comment type="cofactor">
    <cofactor evidence="1 12">
        <name>Mg(2+)</name>
        <dbReference type="ChEBI" id="CHEBI:18420"/>
    </cofactor>
</comment>
<comment type="function">
    <text evidence="12">Major role in the synthesis of nucleoside triphosphates other than ATP. The ATP gamma phosphate is transferred to the NDP beta phosphate via a ping-pong mechanism, using a phosphorylated active-site intermediate.</text>
</comment>
<dbReference type="OrthoDB" id="9801161at2"/>
<dbReference type="GO" id="GO:0004550">
    <property type="term" value="F:nucleoside diphosphate kinase activity"/>
    <property type="evidence" value="ECO:0007669"/>
    <property type="project" value="UniProtKB-UniRule"/>
</dbReference>
<dbReference type="EMBL" id="CP002361">
    <property type="protein sequence ID" value="ADR37566.1"/>
    <property type="molecule type" value="Genomic_DNA"/>
</dbReference>
<dbReference type="FunFam" id="3.30.70.141:FF:000003">
    <property type="entry name" value="Nucleoside diphosphate kinase"/>
    <property type="match status" value="1"/>
</dbReference>
<dbReference type="SUPFAM" id="SSF54919">
    <property type="entry name" value="Nucleoside diphosphate kinase, NDK"/>
    <property type="match status" value="1"/>
</dbReference>
<evidence type="ECO:0000256" key="6">
    <source>
        <dbReference type="ARBA" id="ARBA00022723"/>
    </source>
</evidence>
<feature type="binding site" evidence="12 13">
    <location>
        <position position="9"/>
    </location>
    <ligand>
        <name>ATP</name>
        <dbReference type="ChEBI" id="CHEBI:30616"/>
    </ligand>
</feature>
<feature type="binding site" evidence="12 13">
    <location>
        <position position="85"/>
    </location>
    <ligand>
        <name>ATP</name>
        <dbReference type="ChEBI" id="CHEBI:30616"/>
    </ligand>
</feature>
<sequence>MERTFAMIKPDGVRRGLTGKIIQRLEDKGFKIVALKKMRISFDLAEEHYGEHKEKPFFKPLVEFITSGPVVAMVLEGPGVIAELRKMMGATNPADALPGTIRGDFATTIDENVIHGSANEADAEREIALFFRPEEFVS</sequence>
<dbReference type="GO" id="GO:0006183">
    <property type="term" value="P:GTP biosynthetic process"/>
    <property type="evidence" value="ECO:0007669"/>
    <property type="project" value="UniProtKB-UniRule"/>
</dbReference>
<dbReference type="GO" id="GO:0006241">
    <property type="term" value="P:CTP biosynthetic process"/>
    <property type="evidence" value="ECO:0007669"/>
    <property type="project" value="UniProtKB-UniRule"/>
</dbReference>
<dbReference type="AlphaFoldDB" id="E4U592"/>
<evidence type="ECO:0000256" key="4">
    <source>
        <dbReference type="ARBA" id="ARBA00017632"/>
    </source>
</evidence>
<dbReference type="KEGG" id="opr:Ocepr_2116"/>
<feature type="binding site" evidence="12 13">
    <location>
        <position position="57"/>
    </location>
    <ligand>
        <name>ATP</name>
        <dbReference type="ChEBI" id="CHEBI:30616"/>
    </ligand>
</feature>
<evidence type="ECO:0000256" key="1">
    <source>
        <dbReference type="ARBA" id="ARBA00001946"/>
    </source>
</evidence>
<comment type="similarity">
    <text evidence="2 12 13 14">Belongs to the NDK family.</text>
</comment>
<comment type="catalytic activity">
    <reaction evidence="12">
        <text>a 2'-deoxyribonucleoside 5'-diphosphate + ATP = a 2'-deoxyribonucleoside 5'-triphosphate + ADP</text>
        <dbReference type="Rhea" id="RHEA:44640"/>
        <dbReference type="ChEBI" id="CHEBI:30616"/>
        <dbReference type="ChEBI" id="CHEBI:61560"/>
        <dbReference type="ChEBI" id="CHEBI:73316"/>
        <dbReference type="ChEBI" id="CHEBI:456216"/>
        <dbReference type="EC" id="2.7.4.6"/>
    </reaction>
</comment>
<dbReference type="Gene3D" id="3.30.70.141">
    <property type="entry name" value="Nucleoside diphosphate kinase-like domain"/>
    <property type="match status" value="1"/>
</dbReference>
<reference evidence="17" key="1">
    <citation type="submission" date="2010-11" db="EMBL/GenBank/DDBJ databases">
        <title>The complete sequence of chromosome of Oceanithermus profundus DSM 14977.</title>
        <authorList>
            <consortium name="US DOE Joint Genome Institute (JGI-PGF)"/>
            <person name="Lucas S."/>
            <person name="Copeland A."/>
            <person name="Lapidus A."/>
            <person name="Bruce D."/>
            <person name="Goodwin L."/>
            <person name="Pitluck S."/>
            <person name="Kyrpides N."/>
            <person name="Mavromatis K."/>
            <person name="Pagani I."/>
            <person name="Ivanova N."/>
            <person name="Zhang X."/>
            <person name="Brettin T."/>
            <person name="Detter J.C."/>
            <person name="Tapia R."/>
            <person name="Han C."/>
            <person name="Land M."/>
            <person name="Hauser L."/>
            <person name="Markowitz V."/>
            <person name="Cheng J.-F."/>
            <person name="Hugenholtz P."/>
            <person name="Woyke T."/>
            <person name="Wu D."/>
            <person name="Tindall B."/>
            <person name="Faehnrich R."/>
            <person name="Brambilla E."/>
            <person name="Klenk H.-P."/>
            <person name="Eisen J.A."/>
        </authorList>
    </citation>
    <scope>NUCLEOTIDE SEQUENCE [LARGE SCALE GENOMIC DNA]</scope>
    <source>
        <strain evidence="17">DSM 14977 / NBRC 100410 / VKM B-2274 / 506</strain>
    </source>
</reference>
<dbReference type="InterPro" id="IPR034907">
    <property type="entry name" value="NDK-like_dom"/>
</dbReference>
<comment type="subunit">
    <text evidence="12">Homotetramer.</text>
</comment>
<keyword evidence="6 12" id="KW-0479">Metal-binding</keyword>
<feature type="binding site" evidence="12 13">
    <location>
        <position position="102"/>
    </location>
    <ligand>
        <name>ATP</name>
        <dbReference type="ChEBI" id="CHEBI:30616"/>
    </ligand>
</feature>
<proteinExistence type="inferred from homology"/>
<dbReference type="Proteomes" id="UP000008722">
    <property type="component" value="Chromosome"/>
</dbReference>
<dbReference type="RefSeq" id="WP_013458736.1">
    <property type="nucleotide sequence ID" value="NC_014761.1"/>
</dbReference>
<keyword evidence="11 12" id="KW-0546">Nucleotide metabolism</keyword>
<keyword evidence="17" id="KW-1185">Reference proteome</keyword>
<dbReference type="PANTHER" id="PTHR11349">
    <property type="entry name" value="NUCLEOSIDE DIPHOSPHATE KINASE"/>
    <property type="match status" value="1"/>
</dbReference>
<dbReference type="PRINTS" id="PR01243">
    <property type="entry name" value="NUCDPKINASE"/>
</dbReference>
<name>E4U592_OCEP5</name>
<feature type="domain" description="Nucleoside diphosphate kinase-like" evidence="15">
    <location>
        <begin position="1"/>
        <end position="138"/>
    </location>
</feature>
<dbReference type="EC" id="2.7.4.6" evidence="3 12"/>
<evidence type="ECO:0000256" key="9">
    <source>
        <dbReference type="ARBA" id="ARBA00022840"/>
    </source>
</evidence>
<keyword evidence="10 12" id="KW-0460">Magnesium</keyword>
<organism evidence="16 17">
    <name type="scientific">Oceanithermus profundus (strain DSM 14977 / NBRC 100410 / VKM B-2274 / 506)</name>
    <dbReference type="NCBI Taxonomy" id="670487"/>
    <lineage>
        <taxon>Bacteria</taxon>
        <taxon>Thermotogati</taxon>
        <taxon>Deinococcota</taxon>
        <taxon>Deinococci</taxon>
        <taxon>Thermales</taxon>
        <taxon>Thermaceae</taxon>
        <taxon>Oceanithermus</taxon>
    </lineage>
</organism>
<dbReference type="InterPro" id="IPR036850">
    <property type="entry name" value="NDK-like_dom_sf"/>
</dbReference>
<evidence type="ECO:0000256" key="10">
    <source>
        <dbReference type="ARBA" id="ARBA00022842"/>
    </source>
</evidence>